<keyword evidence="5" id="KW-1003">Cell membrane</keyword>
<keyword evidence="9" id="KW-0342">GTP-binding</keyword>
<accession>A0ABX1VAD1</accession>
<evidence type="ECO:0000256" key="1">
    <source>
        <dbReference type="ARBA" id="ARBA00004413"/>
    </source>
</evidence>
<evidence type="ECO:0000256" key="13">
    <source>
        <dbReference type="ARBA" id="ARBA00030866"/>
    </source>
</evidence>
<evidence type="ECO:0000256" key="4">
    <source>
        <dbReference type="ARBA" id="ARBA00022448"/>
    </source>
</evidence>
<dbReference type="PANTHER" id="PTHR43134:SF3">
    <property type="entry name" value="FLAGELLAR BIOSYNTHESIS PROTEIN FLHF"/>
    <property type="match status" value="1"/>
</dbReference>
<feature type="domain" description="SRP54-type proteins GTP-binding" evidence="16">
    <location>
        <begin position="154"/>
        <end position="354"/>
    </location>
</feature>
<evidence type="ECO:0000256" key="14">
    <source>
        <dbReference type="SAM" id="MobiDB-lite"/>
    </source>
</evidence>
<keyword evidence="7" id="KW-1005">Bacterial flagellum biogenesis</keyword>
<evidence type="ECO:0000256" key="5">
    <source>
        <dbReference type="ARBA" id="ARBA00022475"/>
    </source>
</evidence>
<protein>
    <recommendedName>
        <fullName evidence="3">Flagellar biosynthesis protein FlhF</fullName>
    </recommendedName>
    <alternativeName>
        <fullName evidence="13">Flagella-associated GTP-binding protein</fullName>
    </alternativeName>
</protein>
<evidence type="ECO:0000256" key="3">
    <source>
        <dbReference type="ARBA" id="ARBA00014919"/>
    </source>
</evidence>
<evidence type="ECO:0000256" key="2">
    <source>
        <dbReference type="ARBA" id="ARBA00008531"/>
    </source>
</evidence>
<name>A0ABX1VAD1_9PLAN</name>
<evidence type="ECO:0000259" key="15">
    <source>
        <dbReference type="SMART" id="SM00382"/>
    </source>
</evidence>
<evidence type="ECO:0000259" key="16">
    <source>
        <dbReference type="SMART" id="SM00962"/>
    </source>
</evidence>
<dbReference type="SMART" id="SM00382">
    <property type="entry name" value="AAA"/>
    <property type="match status" value="1"/>
</dbReference>
<keyword evidence="18" id="KW-1185">Reference proteome</keyword>
<keyword evidence="17" id="KW-0282">Flagellum</keyword>
<proteinExistence type="inferred from homology"/>
<feature type="domain" description="AAA+ ATPase" evidence="15">
    <location>
        <begin position="153"/>
        <end position="306"/>
    </location>
</feature>
<organism evidence="17 18">
    <name type="scientific">Alienimonas chondri</name>
    <dbReference type="NCBI Taxonomy" id="2681879"/>
    <lineage>
        <taxon>Bacteria</taxon>
        <taxon>Pseudomonadati</taxon>
        <taxon>Planctomycetota</taxon>
        <taxon>Planctomycetia</taxon>
        <taxon>Planctomycetales</taxon>
        <taxon>Planctomycetaceae</taxon>
        <taxon>Alienimonas</taxon>
    </lineage>
</organism>
<dbReference type="InterPro" id="IPR003593">
    <property type="entry name" value="AAA+_ATPase"/>
</dbReference>
<evidence type="ECO:0000256" key="9">
    <source>
        <dbReference type="ARBA" id="ARBA00023134"/>
    </source>
</evidence>
<dbReference type="SUPFAM" id="SSF52540">
    <property type="entry name" value="P-loop containing nucleoside triphosphate hydrolases"/>
    <property type="match status" value="1"/>
</dbReference>
<dbReference type="EMBL" id="WTPX01000008">
    <property type="protein sequence ID" value="NNJ24396.1"/>
    <property type="molecule type" value="Genomic_DNA"/>
</dbReference>
<comment type="subcellular location">
    <subcellularLocation>
        <location evidence="1">Cell membrane</location>
        <topology evidence="1">Peripheral membrane protein</topology>
        <orientation evidence="1">Cytoplasmic side</orientation>
    </subcellularLocation>
</comment>
<keyword evidence="4" id="KW-0813">Transport</keyword>
<evidence type="ECO:0000256" key="11">
    <source>
        <dbReference type="ARBA" id="ARBA00023225"/>
    </source>
</evidence>
<dbReference type="Gene3D" id="3.40.50.300">
    <property type="entry name" value="P-loop containing nucleotide triphosphate hydrolases"/>
    <property type="match status" value="1"/>
</dbReference>
<evidence type="ECO:0000313" key="17">
    <source>
        <dbReference type="EMBL" id="NNJ24396.1"/>
    </source>
</evidence>
<dbReference type="Pfam" id="PF00448">
    <property type="entry name" value="SRP54"/>
    <property type="match status" value="1"/>
</dbReference>
<reference evidence="17 18" key="1">
    <citation type="journal article" date="2020" name="Syst. Appl. Microbiol.">
        <title>Alienimonas chondri sp. nov., a novel planctomycete isolated from the biofilm of the red alga Chondrus crispus.</title>
        <authorList>
            <person name="Vitorino I."/>
            <person name="Albuquerque L."/>
            <person name="Wiegand S."/>
            <person name="Kallscheuer N."/>
            <person name="da Costa M.S."/>
            <person name="Lobo-da-Cunha A."/>
            <person name="Jogler C."/>
            <person name="Lage O.M."/>
        </authorList>
    </citation>
    <scope>NUCLEOTIDE SEQUENCE [LARGE SCALE GENOMIC DNA]</scope>
    <source>
        <strain evidence="17 18">LzC2</strain>
    </source>
</reference>
<comment type="similarity">
    <text evidence="2">Belongs to the GTP-binding SRP family.</text>
</comment>
<feature type="compositionally biased region" description="Polar residues" evidence="14">
    <location>
        <begin position="60"/>
        <end position="71"/>
    </location>
</feature>
<evidence type="ECO:0000313" key="18">
    <source>
        <dbReference type="Proteomes" id="UP000609651"/>
    </source>
</evidence>
<dbReference type="InterPro" id="IPR027417">
    <property type="entry name" value="P-loop_NTPase"/>
</dbReference>
<keyword evidence="17" id="KW-0969">Cilium</keyword>
<comment type="function">
    <text evidence="12">Necessary for flagellar biosynthesis. May be involved in translocation of the flagellum.</text>
</comment>
<dbReference type="CDD" id="cd17873">
    <property type="entry name" value="FlhF"/>
    <property type="match status" value="1"/>
</dbReference>
<keyword evidence="8" id="KW-0653">Protein transport</keyword>
<keyword evidence="11" id="KW-1006">Bacterial flagellum protein export</keyword>
<dbReference type="Proteomes" id="UP000609651">
    <property type="component" value="Unassembled WGS sequence"/>
</dbReference>
<sequence length="375" mass="38724">MSALSDNQTRTFRAATMRDALRQVRDEFGADASLLGSRTLPGAGRGVEVTATAGPKPQRANGSFNGASNGSVLDPRTAHAANIVRELTRTGALPTAPVGEAHPLFARLTGRDFAPTAAQRFVESLGDASDADVISVLAQDLPVSGGIAANPDRRHVAAFVGPTGVGKTTTLAKLAARLSLRHGRRVGLVTADTYRIGAVEQLATYARILAVPFEVAGDANALSLALHSLRGCDVVLIDTAGRAPRDDAHLTELASLLSAQVPQNGPSGTRIEAHLVLSVAAGQRALLRAATRYGRLRPSSVVLSKLDEAEGAGAAVDLLTTAPPAPVSLLTFGQDVPDDFCEATPANLAAACLGDWEPLLQEAPAGGRLLSEAVP</sequence>
<evidence type="ECO:0000256" key="7">
    <source>
        <dbReference type="ARBA" id="ARBA00022795"/>
    </source>
</evidence>
<comment type="caution">
    <text evidence="17">The sequence shown here is derived from an EMBL/GenBank/DDBJ whole genome shotgun (WGS) entry which is preliminary data.</text>
</comment>
<dbReference type="PANTHER" id="PTHR43134">
    <property type="entry name" value="SIGNAL RECOGNITION PARTICLE RECEPTOR SUBUNIT ALPHA"/>
    <property type="match status" value="1"/>
</dbReference>
<evidence type="ECO:0000256" key="10">
    <source>
        <dbReference type="ARBA" id="ARBA00023136"/>
    </source>
</evidence>
<evidence type="ECO:0000256" key="8">
    <source>
        <dbReference type="ARBA" id="ARBA00022927"/>
    </source>
</evidence>
<gene>
    <name evidence="17" type="primary">flhF</name>
    <name evidence="17" type="ORF">LzC2_04530</name>
</gene>
<feature type="region of interest" description="Disordered" evidence="14">
    <location>
        <begin position="39"/>
        <end position="72"/>
    </location>
</feature>
<keyword evidence="10" id="KW-0472">Membrane</keyword>
<evidence type="ECO:0000256" key="12">
    <source>
        <dbReference type="ARBA" id="ARBA00025337"/>
    </source>
</evidence>
<dbReference type="RefSeq" id="WP_171183300.1">
    <property type="nucleotide sequence ID" value="NZ_WTPX01000008.1"/>
</dbReference>
<dbReference type="SMART" id="SM00962">
    <property type="entry name" value="SRP54"/>
    <property type="match status" value="1"/>
</dbReference>
<keyword evidence="6" id="KW-0547">Nucleotide-binding</keyword>
<evidence type="ECO:0000256" key="6">
    <source>
        <dbReference type="ARBA" id="ARBA00022741"/>
    </source>
</evidence>
<dbReference type="InterPro" id="IPR047040">
    <property type="entry name" value="FlhF__GTPase_dom"/>
</dbReference>
<keyword evidence="17" id="KW-0966">Cell projection</keyword>
<dbReference type="InterPro" id="IPR000897">
    <property type="entry name" value="SRP54_GTPase_dom"/>
</dbReference>